<dbReference type="EMBL" id="PP542043">
    <property type="protein sequence ID" value="XDO01968.1"/>
    <property type="molecule type" value="Genomic_DNA"/>
</dbReference>
<proteinExistence type="predicted"/>
<reference evidence="1" key="1">
    <citation type="submission" date="2024-03" db="EMBL/GenBank/DDBJ databases">
        <title>Eukaryotic viruses encode the ribosomal protein eL40.</title>
        <authorList>
            <person name="Thomy J."/>
            <person name="Schvarcz C.R."/>
            <person name="McBeain K.A."/>
            <person name="Edwards K.F."/>
            <person name="Steward G.F."/>
        </authorList>
    </citation>
    <scope>NUCLEOTIDE SEQUENCE</scope>
    <source>
        <strain evidence="1">FloV-SA2</strain>
    </source>
</reference>
<name>A0AB39JEX1_9VIRU</name>
<sequence>MSTEILIKDNRVKFKNTTFSNFKKSEVSKKLLKSIYYNKLEESFFWTCEMLCSNMLLELWETFFILMSKYIHIDNPKLPIYISTKYQEFKDIIAENDNIEILRNNSDIRIIFCTITTILCESSKNTTLDNLQYKFEFKIENLYNNLKAPNVDYIKLVYTETDPKEYLIPFNEFIYHLTETREKVNIMYWLNWIIEYDILCRKKKKNIFCSSRGFYTNSKEHLERNIIWIIWDIILKITEKNLTKDNQQLINTIFQLFKVRYSLSTNKKRIFMIYHCIEIYFMNKNINFKINVLNNKSLITNLSKNINIIMEEIKKCEKYENTPTTKSDKKIDVYKNIYMNL</sequence>
<protein>
    <submittedName>
        <fullName evidence="1">Uncharacterized protein</fullName>
    </submittedName>
</protein>
<gene>
    <name evidence="1" type="ORF">FloV-SA2_00149</name>
</gene>
<accession>A0AB39JEX1</accession>
<organism evidence="1">
    <name type="scientific">Florenciella sp. virus SA2</name>
    <dbReference type="NCBI Taxonomy" id="3240092"/>
    <lineage>
        <taxon>Viruses</taxon>
    </lineage>
</organism>
<evidence type="ECO:0000313" key="1">
    <source>
        <dbReference type="EMBL" id="XDO01968.1"/>
    </source>
</evidence>